<protein>
    <recommendedName>
        <fullName evidence="4">Methyltransferase type 11 domain-containing protein</fullName>
    </recommendedName>
</protein>
<dbReference type="Gene3D" id="3.40.50.150">
    <property type="entry name" value="Vaccinia Virus protein VP39"/>
    <property type="match status" value="1"/>
</dbReference>
<name>A0A383C0B3_9ZZZZ</name>
<dbReference type="GO" id="GO:0008757">
    <property type="term" value="F:S-adenosylmethionine-dependent methyltransferase activity"/>
    <property type="evidence" value="ECO:0007669"/>
    <property type="project" value="InterPro"/>
</dbReference>
<dbReference type="InterPro" id="IPR013216">
    <property type="entry name" value="Methyltransf_11"/>
</dbReference>
<reference evidence="5" key="1">
    <citation type="submission" date="2018-05" db="EMBL/GenBank/DDBJ databases">
        <authorList>
            <person name="Lanie J.A."/>
            <person name="Ng W.-L."/>
            <person name="Kazmierczak K.M."/>
            <person name="Andrzejewski T.M."/>
            <person name="Davidsen T.M."/>
            <person name="Wayne K.J."/>
            <person name="Tettelin H."/>
            <person name="Glass J.I."/>
            <person name="Rusch D."/>
            <person name="Podicherti R."/>
            <person name="Tsui H.-C.T."/>
            <person name="Winkler M.E."/>
        </authorList>
    </citation>
    <scope>NUCLEOTIDE SEQUENCE</scope>
</reference>
<dbReference type="AlphaFoldDB" id="A0A383C0B3"/>
<dbReference type="PANTHER" id="PTHR44942">
    <property type="entry name" value="METHYLTRANSF_11 DOMAIN-CONTAINING PROTEIN"/>
    <property type="match status" value="1"/>
</dbReference>
<evidence type="ECO:0000256" key="3">
    <source>
        <dbReference type="ARBA" id="ARBA00022679"/>
    </source>
</evidence>
<dbReference type="GO" id="GO:0032259">
    <property type="term" value="P:methylation"/>
    <property type="evidence" value="ECO:0007669"/>
    <property type="project" value="UniProtKB-KW"/>
</dbReference>
<accession>A0A383C0B3</accession>
<evidence type="ECO:0000259" key="4">
    <source>
        <dbReference type="Pfam" id="PF08241"/>
    </source>
</evidence>
<gene>
    <name evidence="5" type="ORF">METZ01_LOCUS478711</name>
</gene>
<dbReference type="EMBL" id="UINC01204918">
    <property type="protein sequence ID" value="SVE25857.1"/>
    <property type="molecule type" value="Genomic_DNA"/>
</dbReference>
<dbReference type="InterPro" id="IPR029063">
    <property type="entry name" value="SAM-dependent_MTases_sf"/>
</dbReference>
<feature type="non-terminal residue" evidence="5">
    <location>
        <position position="1"/>
    </location>
</feature>
<proteinExistence type="inferred from homology"/>
<evidence type="ECO:0000256" key="1">
    <source>
        <dbReference type="ARBA" id="ARBA00008361"/>
    </source>
</evidence>
<keyword evidence="3" id="KW-0808">Transferase</keyword>
<dbReference type="Pfam" id="PF08241">
    <property type="entry name" value="Methyltransf_11"/>
    <property type="match status" value="1"/>
</dbReference>
<evidence type="ECO:0000313" key="5">
    <source>
        <dbReference type="EMBL" id="SVE25857.1"/>
    </source>
</evidence>
<organism evidence="5">
    <name type="scientific">marine metagenome</name>
    <dbReference type="NCBI Taxonomy" id="408172"/>
    <lineage>
        <taxon>unclassified sequences</taxon>
        <taxon>metagenomes</taxon>
        <taxon>ecological metagenomes</taxon>
    </lineage>
</organism>
<keyword evidence="2" id="KW-0489">Methyltransferase</keyword>
<feature type="domain" description="Methyltransferase type 11" evidence="4">
    <location>
        <begin position="48"/>
        <end position="139"/>
    </location>
</feature>
<dbReference type="SUPFAM" id="SSF53335">
    <property type="entry name" value="S-adenosyl-L-methionine-dependent methyltransferases"/>
    <property type="match status" value="1"/>
</dbReference>
<dbReference type="InterPro" id="IPR051052">
    <property type="entry name" value="Diverse_substrate_MTase"/>
</dbReference>
<sequence length="221" mass="24972">VTTDLSDPKHRFSNRVKDYVRFRPSYPPALLTLLRDEARIGPEVTVADMGSGTGILTDMLLQTGCRVLGVEPNRPMRKAAEDHLGSHPRFQSVAGSAEASGLSDASVDLVTAAQAFHWFRVDESGREFRRILRPEGTVVLLWNSRRVEGNPFLKGYEHILRQWGTDYTMVRRSYDVDKSLARLFGNAEIKHRTFTNNQFLTYEVLEGRLLSSSYVPTRADS</sequence>
<feature type="non-terminal residue" evidence="5">
    <location>
        <position position="221"/>
    </location>
</feature>
<dbReference type="PANTHER" id="PTHR44942:SF4">
    <property type="entry name" value="METHYLTRANSFERASE TYPE 11 DOMAIN-CONTAINING PROTEIN"/>
    <property type="match status" value="1"/>
</dbReference>
<evidence type="ECO:0000256" key="2">
    <source>
        <dbReference type="ARBA" id="ARBA00022603"/>
    </source>
</evidence>
<dbReference type="CDD" id="cd02440">
    <property type="entry name" value="AdoMet_MTases"/>
    <property type="match status" value="1"/>
</dbReference>
<comment type="similarity">
    <text evidence="1">Belongs to the methyltransferase superfamily.</text>
</comment>